<comment type="similarity">
    <text evidence="2 7">Belongs to the polyadenylate-binding protein type-1 family.</text>
</comment>
<dbReference type="InterPro" id="IPR012677">
    <property type="entry name" value="Nucleotide-bd_a/b_plait_sf"/>
</dbReference>
<name>R7QQX6_CHOCR</name>
<gene>
    <name evidence="11" type="ORF">CHC_T00009470001</name>
</gene>
<keyword evidence="4" id="KW-0677">Repeat</keyword>
<proteinExistence type="inferred from homology"/>
<dbReference type="SMART" id="SM00361">
    <property type="entry name" value="RRM_1"/>
    <property type="match status" value="4"/>
</dbReference>
<dbReference type="PANTHER" id="PTHR24012">
    <property type="entry name" value="RNA BINDING PROTEIN"/>
    <property type="match status" value="1"/>
</dbReference>
<evidence type="ECO:0000256" key="8">
    <source>
        <dbReference type="SAM" id="MobiDB-lite"/>
    </source>
</evidence>
<feature type="region of interest" description="Disordered" evidence="8">
    <location>
        <begin position="505"/>
        <end position="524"/>
    </location>
</feature>
<evidence type="ECO:0000256" key="1">
    <source>
        <dbReference type="ARBA" id="ARBA00004496"/>
    </source>
</evidence>
<dbReference type="CDD" id="cd12381">
    <property type="entry name" value="RRM4_I_PABPs"/>
    <property type="match status" value="1"/>
</dbReference>
<dbReference type="Pfam" id="PF00658">
    <property type="entry name" value="MLLE"/>
    <property type="match status" value="1"/>
</dbReference>
<organism evidence="11 12">
    <name type="scientific">Chondrus crispus</name>
    <name type="common">Carrageen Irish moss</name>
    <name type="synonym">Polymorpha crispa</name>
    <dbReference type="NCBI Taxonomy" id="2769"/>
    <lineage>
        <taxon>Eukaryota</taxon>
        <taxon>Rhodophyta</taxon>
        <taxon>Florideophyceae</taxon>
        <taxon>Rhodymeniophycidae</taxon>
        <taxon>Gigartinales</taxon>
        <taxon>Gigartinaceae</taxon>
        <taxon>Chondrus</taxon>
    </lineage>
</organism>
<dbReference type="GO" id="GO:0003723">
    <property type="term" value="F:RNA binding"/>
    <property type="evidence" value="ECO:0007669"/>
    <property type="project" value="UniProtKB-UniRule"/>
</dbReference>
<comment type="subcellular location">
    <subcellularLocation>
        <location evidence="1 7">Cytoplasm</location>
    </subcellularLocation>
</comment>
<dbReference type="InterPro" id="IPR002004">
    <property type="entry name" value="PABP_HYD_C"/>
</dbReference>
<dbReference type="Gene3D" id="3.30.70.330">
    <property type="match status" value="4"/>
</dbReference>
<feature type="domain" description="RRM" evidence="9">
    <location>
        <begin position="293"/>
        <end position="370"/>
    </location>
</feature>
<dbReference type="GO" id="GO:0005737">
    <property type="term" value="C:cytoplasm"/>
    <property type="evidence" value="ECO:0007669"/>
    <property type="project" value="UniProtKB-SubCell"/>
</dbReference>
<dbReference type="SMART" id="SM00360">
    <property type="entry name" value="RRM"/>
    <property type="match status" value="4"/>
</dbReference>
<feature type="non-terminal residue" evidence="11">
    <location>
        <position position="1"/>
    </location>
</feature>
<evidence type="ECO:0000259" key="9">
    <source>
        <dbReference type="PROSITE" id="PS50102"/>
    </source>
</evidence>
<dbReference type="EMBL" id="HG002086">
    <property type="protein sequence ID" value="CDF39886.1"/>
    <property type="molecule type" value="Genomic_DNA"/>
</dbReference>
<dbReference type="InterPro" id="IPR045305">
    <property type="entry name" value="RRM2_I_PABPs"/>
</dbReference>
<evidence type="ECO:0000256" key="5">
    <source>
        <dbReference type="ARBA" id="ARBA00022884"/>
    </source>
</evidence>
<keyword evidence="12" id="KW-1185">Reference proteome</keyword>
<evidence type="ECO:0000313" key="12">
    <source>
        <dbReference type="Proteomes" id="UP000012073"/>
    </source>
</evidence>
<sequence>GAQHSASLYVGDLHPEISEANLYEIFQALGPVQSIRVCRDVVTRRSLGYSYINFHNVVDAERALETMNYYSSQLTKNKPLRMMWMIRDPSQRRTGAGNIFVKSLDKSIRNKSLYDTFSQFGTILSCKVATDDNGESLGHGFVHFETPEAAQLAIEKVNGKLLAGRKVYVGKFLNKREREAAGQVNKIFTNVFIKNLDDSICDEEKLRELFAEFGDITSIHVAQDEVAKPKGFAFVNFASPEMAKRAVDGMNGKEVAGKTLVLNAAQKKSVREAELRNKHEIIRNERMQKYQGINLYIKNLSDDIDDDRLRTEFSPYGTITSCKIMRDDKGFSRGFGFVCYTTPDEATKAVTELNGRMVGQKPIYVALAQRKDVRRAQLEAQRQMNLRMPGAVPAGAMYAQPSPYMYQQPMPNMGSVNQAVPGRNGPYMHPPYMAQVGRGAAPAGRGGPAAGMQYIAAMGRGQPGMAPGMNPANMQMFGLAPQRQPRQNRQRGGHMGPNAAMVAGRGNPAAGRGRGGPNQGPPGQQFKYTTNARNAAIAAPNGQPQVAAQVPNGQAIPQVATPDAAAAAAQPLTLEMLANATSGQQKQMLGERLYPQIAELQPTLSGKITGMLLHMENTEILHLLESPEALAERVEEAVTVLREHAAASGDQPQGQTQAV</sequence>
<dbReference type="GeneID" id="17317873"/>
<dbReference type="SUPFAM" id="SSF63570">
    <property type="entry name" value="PABC (PABP) domain"/>
    <property type="match status" value="1"/>
</dbReference>
<evidence type="ECO:0000313" key="11">
    <source>
        <dbReference type="EMBL" id="CDF39886.1"/>
    </source>
</evidence>
<dbReference type="OrthoDB" id="19742at2759"/>
<dbReference type="FunFam" id="3.30.70.330:FF:000003">
    <property type="entry name" value="Polyadenylate-binding protein"/>
    <property type="match status" value="1"/>
</dbReference>
<reference evidence="12" key="1">
    <citation type="journal article" date="2013" name="Proc. Natl. Acad. Sci. U.S.A.">
        <title>Genome structure and metabolic features in the red seaweed Chondrus crispus shed light on evolution of the Archaeplastida.</title>
        <authorList>
            <person name="Collen J."/>
            <person name="Porcel B."/>
            <person name="Carre W."/>
            <person name="Ball S.G."/>
            <person name="Chaparro C."/>
            <person name="Tonon T."/>
            <person name="Barbeyron T."/>
            <person name="Michel G."/>
            <person name="Noel B."/>
            <person name="Valentin K."/>
            <person name="Elias M."/>
            <person name="Artiguenave F."/>
            <person name="Arun A."/>
            <person name="Aury J.M."/>
            <person name="Barbosa-Neto J.F."/>
            <person name="Bothwell J.H."/>
            <person name="Bouget F.Y."/>
            <person name="Brillet L."/>
            <person name="Cabello-Hurtado F."/>
            <person name="Capella-Gutierrez S."/>
            <person name="Charrier B."/>
            <person name="Cladiere L."/>
            <person name="Cock J.M."/>
            <person name="Coelho S.M."/>
            <person name="Colleoni C."/>
            <person name="Czjzek M."/>
            <person name="Da Silva C."/>
            <person name="Delage L."/>
            <person name="Denoeud F."/>
            <person name="Deschamps P."/>
            <person name="Dittami S.M."/>
            <person name="Gabaldon T."/>
            <person name="Gachon C.M."/>
            <person name="Groisillier A."/>
            <person name="Herve C."/>
            <person name="Jabbari K."/>
            <person name="Katinka M."/>
            <person name="Kloareg B."/>
            <person name="Kowalczyk N."/>
            <person name="Labadie K."/>
            <person name="Leblanc C."/>
            <person name="Lopez P.J."/>
            <person name="McLachlan D.H."/>
            <person name="Meslet-Cladiere L."/>
            <person name="Moustafa A."/>
            <person name="Nehr Z."/>
            <person name="Nyvall Collen P."/>
            <person name="Panaud O."/>
            <person name="Partensky F."/>
            <person name="Poulain J."/>
            <person name="Rensing S.A."/>
            <person name="Rousvoal S."/>
            <person name="Samson G."/>
            <person name="Symeonidi A."/>
            <person name="Weissenbach J."/>
            <person name="Zambounis A."/>
            <person name="Wincker P."/>
            <person name="Boyen C."/>
        </authorList>
    </citation>
    <scope>NUCLEOTIDE SEQUENCE [LARGE SCALE GENOMIC DNA]</scope>
    <source>
        <strain evidence="12">cv. Stackhouse</strain>
    </source>
</reference>
<evidence type="ECO:0000256" key="6">
    <source>
        <dbReference type="PROSITE-ProRule" id="PRU00176"/>
    </source>
</evidence>
<dbReference type="FunFam" id="1.10.1900.10:FF:000004">
    <property type="entry name" value="Polyadenylate-binding protein"/>
    <property type="match status" value="1"/>
</dbReference>
<dbReference type="InterPro" id="IPR000504">
    <property type="entry name" value="RRM_dom"/>
</dbReference>
<dbReference type="InterPro" id="IPR035979">
    <property type="entry name" value="RBD_domain_sf"/>
</dbReference>
<accession>R7QQX6</accession>
<comment type="function">
    <text evidence="7">Binds the poly(A) tail of mRNA.</text>
</comment>
<dbReference type="Pfam" id="PF00076">
    <property type="entry name" value="RRM_1"/>
    <property type="match status" value="4"/>
</dbReference>
<feature type="domain" description="RRM" evidence="9">
    <location>
        <begin position="189"/>
        <end position="267"/>
    </location>
</feature>
<dbReference type="PROSITE" id="PS51309">
    <property type="entry name" value="PABC"/>
    <property type="match status" value="1"/>
</dbReference>
<dbReference type="PROSITE" id="PS50102">
    <property type="entry name" value="RRM"/>
    <property type="match status" value="4"/>
</dbReference>
<dbReference type="InterPro" id="IPR006515">
    <property type="entry name" value="PABP_1234"/>
</dbReference>
<dbReference type="Gene3D" id="1.10.1900.10">
    <property type="entry name" value="c-terminal domain of poly(a) binding protein"/>
    <property type="match status" value="1"/>
</dbReference>
<protein>
    <recommendedName>
        <fullName evidence="7">Polyadenylate-binding protein</fullName>
        <shortName evidence="7">PABP</shortName>
    </recommendedName>
</protein>
<dbReference type="SUPFAM" id="SSF54928">
    <property type="entry name" value="RNA-binding domain, RBD"/>
    <property type="match status" value="2"/>
</dbReference>
<dbReference type="CDD" id="cd12379">
    <property type="entry name" value="RRM2_I_PABPs"/>
    <property type="match status" value="1"/>
</dbReference>
<feature type="domain" description="PABC" evidence="10">
    <location>
        <begin position="569"/>
        <end position="646"/>
    </location>
</feature>
<dbReference type="Gramene" id="CDF39886">
    <property type="protein sequence ID" value="CDF39886"/>
    <property type="gene ID" value="CHC_T00009470001"/>
</dbReference>
<dbReference type="SMART" id="SM00517">
    <property type="entry name" value="PolyA"/>
    <property type="match status" value="1"/>
</dbReference>
<keyword evidence="5 6" id="KW-0694">RNA-binding</keyword>
<feature type="domain" description="RRM" evidence="9">
    <location>
        <begin position="97"/>
        <end position="174"/>
    </location>
</feature>
<keyword evidence="3 7" id="KW-0963">Cytoplasm</keyword>
<dbReference type="STRING" id="2769.R7QQX6"/>
<dbReference type="NCBIfam" id="TIGR01628">
    <property type="entry name" value="PABP-1234"/>
    <property type="match status" value="1"/>
</dbReference>
<evidence type="ECO:0000256" key="7">
    <source>
        <dbReference type="RuleBase" id="RU362004"/>
    </source>
</evidence>
<evidence type="ECO:0000259" key="10">
    <source>
        <dbReference type="PROSITE" id="PS51309"/>
    </source>
</evidence>
<feature type="domain" description="RRM" evidence="9">
    <location>
        <begin position="6"/>
        <end position="87"/>
    </location>
</feature>
<dbReference type="KEGG" id="ccp:CHC_T00009470001"/>
<dbReference type="FunFam" id="3.30.70.330:FF:000091">
    <property type="entry name" value="Polyadenylate-binding protein"/>
    <property type="match status" value="1"/>
</dbReference>
<dbReference type="OMA" id="QQPGFMP"/>
<dbReference type="AlphaFoldDB" id="R7QQX6"/>
<dbReference type="RefSeq" id="XP_005710180.1">
    <property type="nucleotide sequence ID" value="XM_005710123.1"/>
</dbReference>
<evidence type="ECO:0000256" key="4">
    <source>
        <dbReference type="ARBA" id="ARBA00022737"/>
    </source>
</evidence>
<dbReference type="InterPro" id="IPR036053">
    <property type="entry name" value="PABP-dom"/>
</dbReference>
<dbReference type="InterPro" id="IPR003954">
    <property type="entry name" value="RRM_euk-type"/>
</dbReference>
<evidence type="ECO:0000256" key="3">
    <source>
        <dbReference type="ARBA" id="ARBA00022490"/>
    </source>
</evidence>
<dbReference type="Proteomes" id="UP000012073">
    <property type="component" value="Unassembled WGS sequence"/>
</dbReference>
<evidence type="ECO:0000256" key="2">
    <source>
        <dbReference type="ARBA" id="ARBA00008557"/>
    </source>
</evidence>